<dbReference type="InterPro" id="IPR026444">
    <property type="entry name" value="Secre_tail"/>
</dbReference>
<feature type="signal peptide" evidence="1">
    <location>
        <begin position="1"/>
        <end position="19"/>
    </location>
</feature>
<keyword evidence="4" id="KW-1185">Reference proteome</keyword>
<comment type="caution">
    <text evidence="3">The sequence shown here is derived from an EMBL/GenBank/DDBJ whole genome shotgun (WGS) entry which is preliminary data.</text>
</comment>
<gene>
    <name evidence="3" type="ORF">OU798_09945</name>
</gene>
<dbReference type="EMBL" id="JAPOHD010000020">
    <property type="protein sequence ID" value="MCY1720665.1"/>
    <property type="molecule type" value="Genomic_DNA"/>
</dbReference>
<evidence type="ECO:0000256" key="1">
    <source>
        <dbReference type="SAM" id="SignalP"/>
    </source>
</evidence>
<sequence length="578" mass="68672">MKSALICLSLILSVASSYAQTHVKNEITTKSVLIDKIRLDSTVESLFNNTSNEMELQSKQEFFYDESGNDTSRILFHYDNEIQQWRKSRKWEYSYDSNNKLVVEILNEWDNQNNLWTSKYKHEYEYDSEFNRIVDVSYLWYTTEGNWMEMEKYEYEYDLYGNLLLDSKYNWNRSNSEWEGVNKTTFSFDLLGNETLKTTFLWGGVNFESGVWEYGWIKDRKYEKIFNSSNLLATSIEQIWYGEWTNQNKNEYDYNSHGDIELNARFSWNSNLTKWQATEKYELVLDTINLEGLATQSQWLTNDSAWQINEKNEIKLDENGNNTEQLTWKIDHSLDSLILFEKTSSSYDSHGNKTVFIQSKWNTSTNDWIWFFKEEKSFDTKNRVILLTRWIWKEELEQWAGTQKYETIYDDYGNITENLKYSWDAEAGAWTGDLRTGYNYNTSVLVSDIIVPNYLVQEHDKHPYKIDSVITYSFDNLLKSWKVKSEVEYYYSGVNFTGYQETSLNEILIFPNPTSNFIHIANLKNPMQFELFSANGTRMISVEVSEWETIPVNQLMPGIYFYRLTDYRHLRSGKIVVQ</sequence>
<organism evidence="3 4">
    <name type="scientific">Draconibacterium aestuarii</name>
    <dbReference type="NCBI Taxonomy" id="2998507"/>
    <lineage>
        <taxon>Bacteria</taxon>
        <taxon>Pseudomonadati</taxon>
        <taxon>Bacteroidota</taxon>
        <taxon>Bacteroidia</taxon>
        <taxon>Marinilabiliales</taxon>
        <taxon>Prolixibacteraceae</taxon>
        <taxon>Draconibacterium</taxon>
    </lineage>
</organism>
<dbReference type="NCBIfam" id="TIGR04183">
    <property type="entry name" value="Por_Secre_tail"/>
    <property type="match status" value="1"/>
</dbReference>
<feature type="chain" id="PRO_5040764225" evidence="1">
    <location>
        <begin position="20"/>
        <end position="578"/>
    </location>
</feature>
<protein>
    <submittedName>
        <fullName evidence="3">T9SS type A sorting domain-containing protein</fullName>
    </submittedName>
</protein>
<dbReference type="Pfam" id="PF18962">
    <property type="entry name" value="Por_Secre_tail"/>
    <property type="match status" value="1"/>
</dbReference>
<evidence type="ECO:0000259" key="2">
    <source>
        <dbReference type="Pfam" id="PF18962"/>
    </source>
</evidence>
<proteinExistence type="predicted"/>
<keyword evidence="1" id="KW-0732">Signal</keyword>
<dbReference type="Gene3D" id="2.40.128.720">
    <property type="match status" value="5"/>
</dbReference>
<feature type="domain" description="Secretion system C-terminal sorting" evidence="2">
    <location>
        <begin position="509"/>
        <end position="577"/>
    </location>
</feature>
<reference evidence="3" key="1">
    <citation type="submission" date="2022-11" db="EMBL/GenBank/DDBJ databases">
        <title>Marilongibacter aestuarii gen. nov., sp. nov., isolated from tidal flat sediment.</title>
        <authorList>
            <person name="Jiayan W."/>
        </authorList>
    </citation>
    <scope>NUCLEOTIDE SEQUENCE</scope>
    <source>
        <strain evidence="3">Z1-6</strain>
    </source>
</reference>
<dbReference type="Proteomes" id="UP001145087">
    <property type="component" value="Unassembled WGS sequence"/>
</dbReference>
<dbReference type="AlphaFoldDB" id="A0A9X3FCY7"/>
<dbReference type="RefSeq" id="WP_343332998.1">
    <property type="nucleotide sequence ID" value="NZ_JAPOHD010000020.1"/>
</dbReference>
<evidence type="ECO:0000313" key="3">
    <source>
        <dbReference type="EMBL" id="MCY1720665.1"/>
    </source>
</evidence>
<name>A0A9X3FCY7_9BACT</name>
<evidence type="ECO:0000313" key="4">
    <source>
        <dbReference type="Proteomes" id="UP001145087"/>
    </source>
</evidence>
<accession>A0A9X3FCY7</accession>